<proteinExistence type="predicted"/>
<dbReference type="STRING" id="1173061.A0A0J9XJK1"/>
<dbReference type="Pfam" id="PF07690">
    <property type="entry name" value="MFS_1"/>
    <property type="match status" value="2"/>
</dbReference>
<dbReference type="SUPFAM" id="SSF103473">
    <property type="entry name" value="MFS general substrate transporter"/>
    <property type="match status" value="2"/>
</dbReference>
<feature type="transmembrane region" description="Helical" evidence="2">
    <location>
        <begin position="389"/>
        <end position="414"/>
    </location>
</feature>
<feature type="transmembrane region" description="Helical" evidence="2">
    <location>
        <begin position="421"/>
        <end position="440"/>
    </location>
</feature>
<name>A0A0J9XJK1_GEOCN</name>
<feature type="transmembrane region" description="Helical" evidence="2">
    <location>
        <begin position="510"/>
        <end position="528"/>
    </location>
</feature>
<reference evidence="3" key="1">
    <citation type="submission" date="2014-03" db="EMBL/GenBank/DDBJ databases">
        <authorList>
            <person name="Casaregola S."/>
        </authorList>
    </citation>
    <scope>NUCLEOTIDE SEQUENCE [LARGE SCALE GENOMIC DNA]</scope>
    <source>
        <strain evidence="3">CLIB 918</strain>
    </source>
</reference>
<dbReference type="Gene3D" id="1.20.1250.20">
    <property type="entry name" value="MFS general substrate transporter like domains"/>
    <property type="match status" value="2"/>
</dbReference>
<feature type="transmembrane region" description="Helical" evidence="2">
    <location>
        <begin position="77"/>
        <end position="100"/>
    </location>
</feature>
<protein>
    <recommendedName>
        <fullName evidence="5">Major facilitator superfamily (MFS) profile domain-containing protein</fullName>
    </recommendedName>
</protein>
<organism evidence="3 4">
    <name type="scientific">Geotrichum candidum</name>
    <name type="common">Oospora lactis</name>
    <name type="synonym">Dipodascus geotrichum</name>
    <dbReference type="NCBI Taxonomy" id="1173061"/>
    <lineage>
        <taxon>Eukaryota</taxon>
        <taxon>Fungi</taxon>
        <taxon>Dikarya</taxon>
        <taxon>Ascomycota</taxon>
        <taxon>Saccharomycotina</taxon>
        <taxon>Dipodascomycetes</taxon>
        <taxon>Dipodascales</taxon>
        <taxon>Dipodascaceae</taxon>
        <taxon>Geotrichum</taxon>
    </lineage>
</organism>
<evidence type="ECO:0000256" key="1">
    <source>
        <dbReference type="ARBA" id="ARBA00004141"/>
    </source>
</evidence>
<dbReference type="OrthoDB" id="18110at2759"/>
<feature type="transmembrane region" description="Helical" evidence="2">
    <location>
        <begin position="264"/>
        <end position="283"/>
    </location>
</feature>
<evidence type="ECO:0000313" key="3">
    <source>
        <dbReference type="EMBL" id="CDO57526.1"/>
    </source>
</evidence>
<feature type="transmembrane region" description="Helical" evidence="2">
    <location>
        <begin position="452"/>
        <end position="471"/>
    </location>
</feature>
<dbReference type="PANTHER" id="PTHR23524">
    <property type="entry name" value="TRANSPORTER, PUTATIVE (AFU_ORTHOLOGUE AFUA_8G04850)-RELATED"/>
    <property type="match status" value="1"/>
</dbReference>
<gene>
    <name evidence="3" type="ORF">BN980_GECA22s01220g</name>
</gene>
<dbReference type="Proteomes" id="UP000242525">
    <property type="component" value="Unassembled WGS sequence"/>
</dbReference>
<keyword evidence="2" id="KW-0472">Membrane</keyword>
<sequence>MASTQSFVLTDILGLKDHIGDDLGNLAFADEVLTIILCPLWGVLSDKIGTRPVAIIGLGLIGINLFVYTTVKTVYPGLILMRLFFAVGASAAASMITAILSEISTFRVQPGKLVQNVARQLVDKIRNRRNGVNEYSAVREQDTPILTRGFDTDEGYQDEPADHFMDETEIGQYGDDTNNAASNNEHLGPEVDFPSPSLTDETNVIAGSSEFIRATEPGTRNGTGAALVGLCSGIGACFAVFVLLSLPLSLDKNHDNPAKALKTTYYIVGGIALFVAGMLFLGLHRDRTKSIRYWFFSNISEFDKAALDISVEQAELSYFALLKKGFLIAFQEPQIALAYAGGFVARSTTVATVMFIPLVINVYFHREGNCEGNLNDPQSELKYSCPKAYLISVIVTGISQTASLVFAPVWGVFVNQFGRKMTLLVSGLVGFIGFLGFGLLEKPVDSVSVYVYGGLMGVAQIGTIISSMSLCTDRKRDASGAIAGVYSFCGGIGILLLSKLGGWLSDQWPGAPFLILASFYLVLILITLSQMTDSISSLLEFLHLKPQSRSIQI</sequence>
<comment type="subcellular location">
    <subcellularLocation>
        <location evidence="1">Membrane</location>
        <topology evidence="1">Multi-pass membrane protein</topology>
    </subcellularLocation>
</comment>
<keyword evidence="4" id="KW-1185">Reference proteome</keyword>
<dbReference type="EMBL" id="CCBN010000022">
    <property type="protein sequence ID" value="CDO57526.1"/>
    <property type="molecule type" value="Genomic_DNA"/>
</dbReference>
<feature type="transmembrane region" description="Helical" evidence="2">
    <location>
        <begin position="478"/>
        <end position="498"/>
    </location>
</feature>
<evidence type="ECO:0000313" key="4">
    <source>
        <dbReference type="Proteomes" id="UP000242525"/>
    </source>
</evidence>
<comment type="caution">
    <text evidence="3">The sequence shown here is derived from an EMBL/GenBank/DDBJ whole genome shotgun (WGS) entry which is preliminary data.</text>
</comment>
<dbReference type="AlphaFoldDB" id="A0A0J9XJK1"/>
<keyword evidence="2" id="KW-0812">Transmembrane</keyword>
<keyword evidence="2" id="KW-1133">Transmembrane helix</keyword>
<feature type="transmembrane region" description="Helical" evidence="2">
    <location>
        <begin position="53"/>
        <end position="71"/>
    </location>
</feature>
<feature type="transmembrane region" description="Helical" evidence="2">
    <location>
        <begin position="23"/>
        <end position="44"/>
    </location>
</feature>
<feature type="transmembrane region" description="Helical" evidence="2">
    <location>
        <begin position="223"/>
        <end position="244"/>
    </location>
</feature>
<dbReference type="GO" id="GO:0022857">
    <property type="term" value="F:transmembrane transporter activity"/>
    <property type="evidence" value="ECO:0007669"/>
    <property type="project" value="InterPro"/>
</dbReference>
<dbReference type="GO" id="GO:0016020">
    <property type="term" value="C:membrane"/>
    <property type="evidence" value="ECO:0007669"/>
    <property type="project" value="UniProtKB-SubCell"/>
</dbReference>
<dbReference type="PANTHER" id="PTHR23524:SF1">
    <property type="entry name" value="MRH DOMAIN-CONTAINING PROTEIN-RELATED"/>
    <property type="match status" value="1"/>
</dbReference>
<dbReference type="InterPro" id="IPR036259">
    <property type="entry name" value="MFS_trans_sf"/>
</dbReference>
<feature type="transmembrane region" description="Helical" evidence="2">
    <location>
        <begin position="343"/>
        <end position="364"/>
    </location>
</feature>
<evidence type="ECO:0008006" key="5">
    <source>
        <dbReference type="Google" id="ProtNLM"/>
    </source>
</evidence>
<accession>A0A0J9XJK1</accession>
<evidence type="ECO:0000256" key="2">
    <source>
        <dbReference type="SAM" id="Phobius"/>
    </source>
</evidence>
<dbReference type="InterPro" id="IPR011701">
    <property type="entry name" value="MFS"/>
</dbReference>